<evidence type="ECO:0000313" key="4">
    <source>
        <dbReference type="EMBL" id="KLL11069.1"/>
    </source>
</evidence>
<gene>
    <name evidence="4" type="ORF">FrCorBMG51_13695</name>
</gene>
<proteinExistence type="predicted"/>
<dbReference type="CDD" id="cd02440">
    <property type="entry name" value="AdoMet_MTases"/>
    <property type="match status" value="1"/>
</dbReference>
<name>A0ABR5F2Y0_9ACTN</name>
<protein>
    <submittedName>
        <fullName evidence="4">Trans-aconitate methyltransferase</fullName>
    </submittedName>
</protein>
<dbReference type="EMBL" id="JWIO01000020">
    <property type="protein sequence ID" value="KLL11069.1"/>
    <property type="molecule type" value="Genomic_DNA"/>
</dbReference>
<evidence type="ECO:0000256" key="2">
    <source>
        <dbReference type="ARBA" id="ARBA00022679"/>
    </source>
</evidence>
<evidence type="ECO:0000259" key="3">
    <source>
        <dbReference type="Pfam" id="PF13649"/>
    </source>
</evidence>
<keyword evidence="2" id="KW-0808">Transferase</keyword>
<dbReference type="InterPro" id="IPR041698">
    <property type="entry name" value="Methyltransf_25"/>
</dbReference>
<dbReference type="GO" id="GO:0032259">
    <property type="term" value="P:methylation"/>
    <property type="evidence" value="ECO:0007669"/>
    <property type="project" value="UniProtKB-KW"/>
</dbReference>
<dbReference type="Pfam" id="PF13649">
    <property type="entry name" value="Methyltransf_25"/>
    <property type="match status" value="1"/>
</dbReference>
<dbReference type="PANTHER" id="PTHR43861:SF1">
    <property type="entry name" value="TRANS-ACONITATE 2-METHYLTRANSFERASE"/>
    <property type="match status" value="1"/>
</dbReference>
<dbReference type="Proteomes" id="UP000035425">
    <property type="component" value="Unassembled WGS sequence"/>
</dbReference>
<dbReference type="RefSeq" id="WP_047223459.1">
    <property type="nucleotide sequence ID" value="NZ_JWIO01000020.1"/>
</dbReference>
<keyword evidence="5" id="KW-1185">Reference proteome</keyword>
<accession>A0ABR5F2Y0</accession>
<dbReference type="GO" id="GO:0008168">
    <property type="term" value="F:methyltransferase activity"/>
    <property type="evidence" value="ECO:0007669"/>
    <property type="project" value="UniProtKB-KW"/>
</dbReference>
<comment type="caution">
    <text evidence="4">The sequence shown here is derived from an EMBL/GenBank/DDBJ whole genome shotgun (WGS) entry which is preliminary data.</text>
</comment>
<dbReference type="PANTHER" id="PTHR43861">
    <property type="entry name" value="TRANS-ACONITATE 2-METHYLTRANSFERASE-RELATED"/>
    <property type="match status" value="1"/>
</dbReference>
<evidence type="ECO:0000313" key="5">
    <source>
        <dbReference type="Proteomes" id="UP000035425"/>
    </source>
</evidence>
<sequence length="262" mass="27921">MSHEWDAHGYDALPLPHEQWGLRTLSRLALAGGETVLDAGCGTGRDTAALLDRLPHGRVIAVDGSAAMLDRLRARLAGRTDRLEIVHADLTRPLRLPGPAGPAGLVDAVFSVAAFHWIPDHGALFDNLAAVLAPGGQLVFECGGHGNIANVIRAIDSLVDDVPDVWNFADAAGTDTRLRAAGFVDTEVALVADPAVFPDDDLLLRYLETVVLGAHLDRLPLDERAAFTRAVAERLPAPVVDYVRLTVRAVRGGRPDPRGALT</sequence>
<dbReference type="InterPro" id="IPR029063">
    <property type="entry name" value="SAM-dependent_MTases_sf"/>
</dbReference>
<organism evidence="4 5">
    <name type="scientific">Protofrankia coriariae</name>
    <dbReference type="NCBI Taxonomy" id="1562887"/>
    <lineage>
        <taxon>Bacteria</taxon>
        <taxon>Bacillati</taxon>
        <taxon>Actinomycetota</taxon>
        <taxon>Actinomycetes</taxon>
        <taxon>Frankiales</taxon>
        <taxon>Frankiaceae</taxon>
        <taxon>Protofrankia</taxon>
    </lineage>
</organism>
<keyword evidence="1 4" id="KW-0489">Methyltransferase</keyword>
<dbReference type="SUPFAM" id="SSF53335">
    <property type="entry name" value="S-adenosyl-L-methionine-dependent methyltransferases"/>
    <property type="match status" value="1"/>
</dbReference>
<reference evidence="4 5" key="1">
    <citation type="submission" date="2014-12" db="EMBL/GenBank/DDBJ databases">
        <title>Frankia sp. BMG5.1 draft genome.</title>
        <authorList>
            <person name="Gtari M."/>
            <person name="Ghodhbane-Gtari F."/>
            <person name="Nouioui I."/>
            <person name="Ktari A."/>
            <person name="Hezbri K."/>
            <person name="Mimouni W."/>
            <person name="Sbissi I."/>
            <person name="Ayari A."/>
            <person name="Yamanaka T."/>
            <person name="Normand P."/>
            <person name="Tisa L.S."/>
            <person name="Boudabous A."/>
        </authorList>
    </citation>
    <scope>NUCLEOTIDE SEQUENCE [LARGE SCALE GENOMIC DNA]</scope>
    <source>
        <strain evidence="4 5">BMG5.1</strain>
    </source>
</reference>
<dbReference type="Gene3D" id="3.40.50.150">
    <property type="entry name" value="Vaccinia Virus protein VP39"/>
    <property type="match status" value="1"/>
</dbReference>
<feature type="domain" description="Methyltransferase" evidence="3">
    <location>
        <begin position="36"/>
        <end position="136"/>
    </location>
</feature>
<evidence type="ECO:0000256" key="1">
    <source>
        <dbReference type="ARBA" id="ARBA00022603"/>
    </source>
</evidence>